<evidence type="ECO:0000256" key="4">
    <source>
        <dbReference type="ARBA" id="ARBA00023163"/>
    </source>
</evidence>
<dbReference type="CDD" id="cd00067">
    <property type="entry name" value="GAL4"/>
    <property type="match status" value="1"/>
</dbReference>
<protein>
    <recommendedName>
        <fullName evidence="7">Zn(2)-C6 fungal-type domain-containing protein</fullName>
    </recommendedName>
</protein>
<comment type="caution">
    <text evidence="8">The sequence shown here is derived from an EMBL/GenBank/DDBJ whole genome shotgun (WGS) entry which is preliminary data.</text>
</comment>
<keyword evidence="4" id="KW-0804">Transcription</keyword>
<dbReference type="SUPFAM" id="SSF57701">
    <property type="entry name" value="Zn2/Cys6 DNA-binding domain"/>
    <property type="match status" value="1"/>
</dbReference>
<sequence length="460" mass="49879">MSSMNLNVPQAPAELQPPAAPPPLPSSSYQPGAPEHAADDQALPPPPPPLTTLSGRAFKRPTKIACVGCRAIKVKCRLPNGEIPTGEWDKDLSKCARCIRLKLPCEFQSAPRRGRKPKDRSGSATFDGAAASSSGSMHTVPPTSGVAADPTAPAYSLPHPQPVPSGSTAPASNVPLPPTWPLPHGAVPYPHLPYPHPSPFGPAPQLPIPPQPPSWPRSNPTHSSPALSAHAQPSPASLAGSTSEPAQTMLSLAEAADVKSSSFATDRPSLLHSLAKGKKPTTKMPDPVDMHVLTALEAAQLFHYFHAHLNCYIVLFDRHLHTADYVRSTSTVLFTAILTASAKFFRAELYPQLLTSAQQLVTRAMGGDGEPTLGLVQALLILTYWKEPFDTSAWLKVGYAIRLGYQLRLHYKRRHPLPDNEHEARVILDRERTWIVLICNDKPGRSWSRHAHDHGPEHRH</sequence>
<evidence type="ECO:0000256" key="1">
    <source>
        <dbReference type="ARBA" id="ARBA00004123"/>
    </source>
</evidence>
<dbReference type="PANTHER" id="PTHR31845">
    <property type="entry name" value="FINGER DOMAIN PROTEIN, PUTATIVE-RELATED"/>
    <property type="match status" value="1"/>
</dbReference>
<comment type="subcellular location">
    <subcellularLocation>
        <location evidence="1">Nucleus</location>
    </subcellularLocation>
</comment>
<keyword evidence="2" id="KW-0805">Transcription regulation</keyword>
<evidence type="ECO:0000256" key="5">
    <source>
        <dbReference type="ARBA" id="ARBA00023242"/>
    </source>
</evidence>
<dbReference type="InterPro" id="IPR051089">
    <property type="entry name" value="prtT"/>
</dbReference>
<dbReference type="GO" id="GO:0000976">
    <property type="term" value="F:transcription cis-regulatory region binding"/>
    <property type="evidence" value="ECO:0007669"/>
    <property type="project" value="TreeGrafter"/>
</dbReference>
<evidence type="ECO:0000256" key="3">
    <source>
        <dbReference type="ARBA" id="ARBA00023125"/>
    </source>
</evidence>
<dbReference type="SMART" id="SM00066">
    <property type="entry name" value="GAL4"/>
    <property type="match status" value="1"/>
</dbReference>
<dbReference type="STRING" id="5288.A0A5C5FSC9"/>
<dbReference type="InterPro" id="IPR036864">
    <property type="entry name" value="Zn2-C6_fun-type_DNA-bd_sf"/>
</dbReference>
<dbReference type="AlphaFoldDB" id="A0A5C5FSC9"/>
<evidence type="ECO:0000313" key="8">
    <source>
        <dbReference type="EMBL" id="TNY19797.1"/>
    </source>
</evidence>
<feature type="region of interest" description="Disordered" evidence="6">
    <location>
        <begin position="109"/>
        <end position="171"/>
    </location>
</feature>
<gene>
    <name evidence="8" type="ORF">DMC30DRAFT_287113</name>
</gene>
<dbReference type="GO" id="GO:0005634">
    <property type="term" value="C:nucleus"/>
    <property type="evidence" value="ECO:0007669"/>
    <property type="project" value="UniProtKB-SubCell"/>
</dbReference>
<dbReference type="Pfam" id="PF00172">
    <property type="entry name" value="Zn_clus"/>
    <property type="match status" value="1"/>
</dbReference>
<accession>A0A5C5FSC9</accession>
<dbReference type="Gene3D" id="4.10.240.10">
    <property type="entry name" value="Zn(2)-C6 fungal-type DNA-binding domain"/>
    <property type="match status" value="1"/>
</dbReference>
<name>A0A5C5FSC9_9BASI</name>
<reference evidence="8 9" key="1">
    <citation type="submission" date="2019-03" db="EMBL/GenBank/DDBJ databases">
        <title>Rhodosporidium diobovatum UCD-FST 08-225 genome sequencing, assembly, and annotation.</title>
        <authorList>
            <person name="Fakankun I.U."/>
            <person name="Fristensky B."/>
            <person name="Levin D.B."/>
        </authorList>
    </citation>
    <scope>NUCLEOTIDE SEQUENCE [LARGE SCALE GENOMIC DNA]</scope>
    <source>
        <strain evidence="8 9">UCD-FST 08-225</strain>
    </source>
</reference>
<dbReference type="Proteomes" id="UP000311382">
    <property type="component" value="Unassembled WGS sequence"/>
</dbReference>
<dbReference type="EMBL" id="SOZI01000084">
    <property type="protein sequence ID" value="TNY19797.1"/>
    <property type="molecule type" value="Genomic_DNA"/>
</dbReference>
<evidence type="ECO:0000256" key="2">
    <source>
        <dbReference type="ARBA" id="ARBA00023015"/>
    </source>
</evidence>
<keyword evidence="9" id="KW-1185">Reference proteome</keyword>
<evidence type="ECO:0000256" key="6">
    <source>
        <dbReference type="SAM" id="MobiDB-lite"/>
    </source>
</evidence>
<feature type="domain" description="Zn(2)-C6 fungal-type" evidence="7">
    <location>
        <begin position="65"/>
        <end position="107"/>
    </location>
</feature>
<keyword evidence="3" id="KW-0238">DNA-binding</keyword>
<feature type="compositionally biased region" description="Pro residues" evidence="6">
    <location>
        <begin position="198"/>
        <end position="215"/>
    </location>
</feature>
<feature type="region of interest" description="Disordered" evidence="6">
    <location>
        <begin position="198"/>
        <end position="245"/>
    </location>
</feature>
<dbReference type="GO" id="GO:0008270">
    <property type="term" value="F:zinc ion binding"/>
    <property type="evidence" value="ECO:0007669"/>
    <property type="project" value="InterPro"/>
</dbReference>
<proteinExistence type="predicted"/>
<evidence type="ECO:0000259" key="7">
    <source>
        <dbReference type="PROSITE" id="PS50048"/>
    </source>
</evidence>
<keyword evidence="5" id="KW-0539">Nucleus</keyword>
<dbReference type="OrthoDB" id="2535313at2759"/>
<organism evidence="8 9">
    <name type="scientific">Rhodotorula diobovata</name>
    <dbReference type="NCBI Taxonomy" id="5288"/>
    <lineage>
        <taxon>Eukaryota</taxon>
        <taxon>Fungi</taxon>
        <taxon>Dikarya</taxon>
        <taxon>Basidiomycota</taxon>
        <taxon>Pucciniomycotina</taxon>
        <taxon>Microbotryomycetes</taxon>
        <taxon>Sporidiobolales</taxon>
        <taxon>Sporidiobolaceae</taxon>
        <taxon>Rhodotorula</taxon>
    </lineage>
</organism>
<dbReference type="PROSITE" id="PS50048">
    <property type="entry name" value="ZN2_CY6_FUNGAL_2"/>
    <property type="match status" value="1"/>
</dbReference>
<dbReference type="CDD" id="cd12148">
    <property type="entry name" value="fungal_TF_MHR"/>
    <property type="match status" value="1"/>
</dbReference>
<dbReference type="PANTHER" id="PTHR31845:SF19">
    <property type="entry name" value="TRANSCRIPTION FACTOR DOMAIN-CONTAINING PROTEIN"/>
    <property type="match status" value="1"/>
</dbReference>
<feature type="region of interest" description="Disordered" evidence="6">
    <location>
        <begin position="1"/>
        <end position="56"/>
    </location>
</feature>
<evidence type="ECO:0000313" key="9">
    <source>
        <dbReference type="Proteomes" id="UP000311382"/>
    </source>
</evidence>
<dbReference type="GO" id="GO:0000981">
    <property type="term" value="F:DNA-binding transcription factor activity, RNA polymerase II-specific"/>
    <property type="evidence" value="ECO:0007669"/>
    <property type="project" value="InterPro"/>
</dbReference>
<dbReference type="InterPro" id="IPR001138">
    <property type="entry name" value="Zn2Cys6_DnaBD"/>
</dbReference>